<dbReference type="SUPFAM" id="SSF55545">
    <property type="entry name" value="beta-N-acetylhexosaminidase-like domain"/>
    <property type="match status" value="1"/>
</dbReference>
<evidence type="ECO:0000256" key="4">
    <source>
        <dbReference type="ARBA" id="ARBA00023277"/>
    </source>
</evidence>
<dbReference type="Pfam" id="PF07488">
    <property type="entry name" value="Glyco_hydro_67M"/>
    <property type="match status" value="1"/>
</dbReference>
<keyword evidence="2 7" id="KW-0858">Xylan degradation</keyword>
<dbReference type="PANTHER" id="PTHR39207:SF1">
    <property type="entry name" value="ALPHA-GLUCURONIDASE A"/>
    <property type="match status" value="1"/>
</dbReference>
<feature type="domain" description="Glycosyl hydrolase family 67 catalytic" evidence="13">
    <location>
        <begin position="153"/>
        <end position="472"/>
    </location>
</feature>
<evidence type="ECO:0000256" key="6">
    <source>
        <dbReference type="ARBA" id="ARBA00023326"/>
    </source>
</evidence>
<comment type="catalytic activity">
    <reaction evidence="9">
        <text>Hydrolysis of (1-&gt;2)-alpha-D-(4-O-methyl)glucuronosyl links in the main chain of hardwood xylans.</text>
        <dbReference type="EC" id="3.2.1.131"/>
    </reaction>
</comment>
<evidence type="ECO:0000256" key="7">
    <source>
        <dbReference type="PIRNR" id="PIRNR029900"/>
    </source>
</evidence>
<evidence type="ECO:0000259" key="12">
    <source>
        <dbReference type="Pfam" id="PF07477"/>
    </source>
</evidence>
<accession>A0A7K1Y0F9</accession>
<dbReference type="InterPro" id="IPR029018">
    <property type="entry name" value="Hex-like_dom2"/>
</dbReference>
<dbReference type="GO" id="GO:0005576">
    <property type="term" value="C:extracellular region"/>
    <property type="evidence" value="ECO:0007669"/>
    <property type="project" value="InterPro"/>
</dbReference>
<sequence>MKKLLVVWIFLAGLSGSWCRAESGYDLWLRYVPVTNKSLLATYKQHTVQLVFPAGNETLNAAKQELAMGMKGLLGGPLPESAVANKDGTLIVGTPASCREITAQPLIGQLLVPAGEEGYLIRSVLVNGKKCTVIAANFNTGVLYGVFHFLRLLQTNAPIARLSISESPKVKIRTLNHWDNLDRTVERGYAGQSIWKWDELPATIDPRYRDYARANASIGVNATVLTNVNANSKILTAAYLAKVAAIANVFRAYGIKVYLTARFSSPIEIGGLKTADPLDPQVRQWWTDKVAEIYKLIPDFGGFLVKANSEGQPGPQSYGRNHADGANMLAAAVAPYHGTITWRAFVYSNEVPEDRHKQANLEFEPLDGKFNPNVLVQVKNGAIDFQPREPFHPLFGALKKTPEAMEFQLTKEYLGQGTHLVYLGTSFEETLEADTYSYGKNSQVRKIITGEITKQPLSEMAGVSNIGADSNWCGHPFSQANWYAFGRLAWNPSLSAAAIAEEWVRMTFSNDPALVKPVREMMMGSREATVNYMTPLGLHHIMAANSHYGPGPWDNALPREDWKPKYYHRADSAGIGFNRTSTGSNAVSQYFPEVRTRFENVHTTPDRFLLWFHHLPWTFKTRANKTLWNDLVDHYYLGVTQVRDMQKTWDDMEGKVDRDRFAEVKKLLVIQENEARWWRDSCLLYFQTFSGMPIPGGYEKPSYTLAEFMKRGFKP</sequence>
<dbReference type="InterPro" id="IPR011395">
    <property type="entry name" value="Glyco_hydro_67_aGlcAse"/>
</dbReference>
<dbReference type="SUPFAM" id="SSF51445">
    <property type="entry name" value="(Trans)glycosidases"/>
    <property type="match status" value="1"/>
</dbReference>
<feature type="domain" description="Glycosyl hydrolase family 67 C-terminal" evidence="12">
    <location>
        <begin position="473"/>
        <end position="697"/>
    </location>
</feature>
<dbReference type="Gene3D" id="3.30.379.10">
    <property type="entry name" value="Chitobiase/beta-hexosaminidase domain 2-like"/>
    <property type="match status" value="1"/>
</dbReference>
<evidence type="ECO:0000259" key="11">
    <source>
        <dbReference type="Pfam" id="PF03648"/>
    </source>
</evidence>
<keyword evidence="4 9" id="KW-0119">Carbohydrate metabolism</keyword>
<proteinExistence type="inferred from homology"/>
<comment type="similarity">
    <text evidence="1 7 9">Belongs to the glycosyl hydrolase 67 family.</text>
</comment>
<feature type="domain" description="Alpha glucuronidase N-terminal" evidence="11">
    <location>
        <begin position="27"/>
        <end position="149"/>
    </location>
</feature>
<dbReference type="Gene3D" id="3.20.20.80">
    <property type="entry name" value="Glycosidases"/>
    <property type="match status" value="1"/>
</dbReference>
<keyword evidence="5 7" id="KW-0326">Glycosidase</keyword>
<evidence type="ECO:0000256" key="1">
    <source>
        <dbReference type="ARBA" id="ARBA00008833"/>
    </source>
</evidence>
<dbReference type="Pfam" id="PF07477">
    <property type="entry name" value="Glyco_hydro_67C"/>
    <property type="match status" value="1"/>
</dbReference>
<feature type="active site" description="Proton donor" evidence="8">
    <location>
        <position position="310"/>
    </location>
</feature>
<dbReference type="Gene3D" id="3.90.1330.10">
    <property type="entry name" value="Alpha-glucuronidase, C-terminal domain"/>
    <property type="match status" value="1"/>
</dbReference>
<evidence type="ECO:0000256" key="8">
    <source>
        <dbReference type="PIRSR" id="PIRSR029900-1"/>
    </source>
</evidence>
<evidence type="ECO:0000256" key="9">
    <source>
        <dbReference type="RuleBase" id="RU361198"/>
    </source>
</evidence>
<organism evidence="14 15">
    <name type="scientific">Hufsiella ginkgonis</name>
    <dbReference type="NCBI Taxonomy" id="2695274"/>
    <lineage>
        <taxon>Bacteria</taxon>
        <taxon>Pseudomonadati</taxon>
        <taxon>Bacteroidota</taxon>
        <taxon>Sphingobacteriia</taxon>
        <taxon>Sphingobacteriales</taxon>
        <taxon>Sphingobacteriaceae</taxon>
        <taxon>Hufsiella</taxon>
    </lineage>
</organism>
<dbReference type="AlphaFoldDB" id="A0A7K1Y0F9"/>
<evidence type="ECO:0000256" key="3">
    <source>
        <dbReference type="ARBA" id="ARBA00022801"/>
    </source>
</evidence>
<keyword evidence="15" id="KW-1185">Reference proteome</keyword>
<evidence type="ECO:0000313" key="15">
    <source>
        <dbReference type="Proteomes" id="UP000451233"/>
    </source>
</evidence>
<comment type="caution">
    <text evidence="14">The sequence shown here is derived from an EMBL/GenBank/DDBJ whole genome shotgun (WGS) entry which is preliminary data.</text>
</comment>
<keyword evidence="6 9" id="KW-0624">Polysaccharide degradation</keyword>
<evidence type="ECO:0000256" key="2">
    <source>
        <dbReference type="ARBA" id="ARBA00022651"/>
    </source>
</evidence>
<feature type="chain" id="PRO_5029557043" description="Xylan alpha-1,2-glucuronidase" evidence="10">
    <location>
        <begin position="21"/>
        <end position="715"/>
    </location>
</feature>
<dbReference type="InterPro" id="IPR037054">
    <property type="entry name" value="A-glucoronidase_C_sf"/>
</dbReference>
<feature type="signal peptide" evidence="10">
    <location>
        <begin position="1"/>
        <end position="20"/>
    </location>
</feature>
<dbReference type="EMBL" id="WVHS01000003">
    <property type="protein sequence ID" value="MXV16713.1"/>
    <property type="molecule type" value="Genomic_DNA"/>
</dbReference>
<dbReference type="InterPro" id="IPR005154">
    <property type="entry name" value="Glyco_hydro_67_aGlcAse_N"/>
</dbReference>
<dbReference type="Pfam" id="PF03648">
    <property type="entry name" value="Glyco_hydro_67N"/>
    <property type="match status" value="1"/>
</dbReference>
<dbReference type="Proteomes" id="UP000451233">
    <property type="component" value="Unassembled WGS sequence"/>
</dbReference>
<evidence type="ECO:0000256" key="5">
    <source>
        <dbReference type="ARBA" id="ARBA00023295"/>
    </source>
</evidence>
<feature type="active site" description="Proton acceptor" evidence="8">
    <location>
        <position position="384"/>
    </location>
</feature>
<reference evidence="14 15" key="1">
    <citation type="submission" date="2019-11" db="EMBL/GenBank/DDBJ databases">
        <title>Pedobacter sp. HMF7056 Genome sequencing and assembly.</title>
        <authorList>
            <person name="Kang H."/>
            <person name="Kim H."/>
            <person name="Joh K."/>
        </authorList>
    </citation>
    <scope>NUCLEOTIDE SEQUENCE [LARGE SCALE GENOMIC DNA]</scope>
    <source>
        <strain evidence="14 15">HMF7056</strain>
    </source>
</reference>
<protein>
    <recommendedName>
        <fullName evidence="9">Xylan alpha-1,2-glucuronidase</fullName>
        <ecNumber evidence="9">3.2.1.131</ecNumber>
    </recommendedName>
</protein>
<feature type="active site" description="Proton acceptor" evidence="8">
    <location>
        <position position="412"/>
    </location>
</feature>
<dbReference type="GO" id="GO:0046559">
    <property type="term" value="F:alpha-glucuronidase activity"/>
    <property type="evidence" value="ECO:0007669"/>
    <property type="project" value="InterPro"/>
</dbReference>
<dbReference type="PANTHER" id="PTHR39207">
    <property type="entry name" value="ALPHA-GLUCURONIDASE A"/>
    <property type="match status" value="1"/>
</dbReference>
<evidence type="ECO:0000259" key="13">
    <source>
        <dbReference type="Pfam" id="PF07488"/>
    </source>
</evidence>
<name>A0A7K1Y0F9_9SPHI</name>
<dbReference type="InterPro" id="IPR011099">
    <property type="entry name" value="Glyco_hydro_67_C"/>
</dbReference>
<dbReference type="EC" id="3.2.1.131" evidence="9"/>
<evidence type="ECO:0000256" key="10">
    <source>
        <dbReference type="SAM" id="SignalP"/>
    </source>
</evidence>
<dbReference type="GO" id="GO:0033939">
    <property type="term" value="F:xylan alpha-1,2-glucuronosidase activity"/>
    <property type="evidence" value="ECO:0007669"/>
    <property type="project" value="UniProtKB-EC"/>
</dbReference>
<dbReference type="RefSeq" id="WP_160907688.1">
    <property type="nucleotide sequence ID" value="NZ_WVHS01000003.1"/>
</dbReference>
<keyword evidence="10" id="KW-0732">Signal</keyword>
<dbReference type="InterPro" id="IPR017853">
    <property type="entry name" value="GH"/>
</dbReference>
<dbReference type="InterPro" id="IPR011100">
    <property type="entry name" value="Glyco_hydro_67_cat"/>
</dbReference>
<dbReference type="PIRSF" id="PIRSF029900">
    <property type="entry name" value="Alpha-glucuronds"/>
    <property type="match status" value="1"/>
</dbReference>
<comment type="subunit">
    <text evidence="9">Homodimer.</text>
</comment>
<evidence type="ECO:0000313" key="14">
    <source>
        <dbReference type="EMBL" id="MXV16713.1"/>
    </source>
</evidence>
<dbReference type="GO" id="GO:0045493">
    <property type="term" value="P:xylan catabolic process"/>
    <property type="evidence" value="ECO:0007669"/>
    <property type="project" value="UniProtKB-KW"/>
</dbReference>
<gene>
    <name evidence="14" type="ORF">GS398_15535</name>
</gene>
<keyword evidence="3 7" id="KW-0378">Hydrolase</keyword>